<feature type="signal peptide" evidence="2">
    <location>
        <begin position="1"/>
        <end position="19"/>
    </location>
</feature>
<proteinExistence type="predicted"/>
<comment type="caution">
    <text evidence="3">The sequence shown here is derived from an EMBL/GenBank/DDBJ whole genome shotgun (WGS) entry which is preliminary data.</text>
</comment>
<evidence type="ECO:0000313" key="4">
    <source>
        <dbReference type="Proteomes" id="UP001140562"/>
    </source>
</evidence>
<keyword evidence="1" id="KW-0472">Membrane</keyword>
<protein>
    <submittedName>
        <fullName evidence="3">Uncharacterized protein</fullName>
    </submittedName>
</protein>
<gene>
    <name evidence="3" type="ORF">N0V87_006919</name>
</gene>
<evidence type="ECO:0000313" key="3">
    <source>
        <dbReference type="EMBL" id="KAJ4334375.1"/>
    </source>
</evidence>
<feature type="transmembrane region" description="Helical" evidence="1">
    <location>
        <begin position="293"/>
        <end position="321"/>
    </location>
</feature>
<keyword evidence="4" id="KW-1185">Reference proteome</keyword>
<reference evidence="3" key="1">
    <citation type="submission" date="2022-10" db="EMBL/GenBank/DDBJ databases">
        <title>Tapping the CABI collections for fungal endophytes: first genome assemblies for Collariella, Neodidymelliopsis, Ascochyta clinopodiicola, Didymella pomorum, Didymosphaeria variabile, Neocosmospora piperis and Neocucurbitaria cava.</title>
        <authorList>
            <person name="Hill R."/>
        </authorList>
    </citation>
    <scope>NUCLEOTIDE SEQUENCE</scope>
    <source>
        <strain evidence="3">IMI 360193</strain>
    </source>
</reference>
<organism evidence="3 4">
    <name type="scientific">Didymella glomerata</name>
    <dbReference type="NCBI Taxonomy" id="749621"/>
    <lineage>
        <taxon>Eukaryota</taxon>
        <taxon>Fungi</taxon>
        <taxon>Dikarya</taxon>
        <taxon>Ascomycota</taxon>
        <taxon>Pezizomycotina</taxon>
        <taxon>Dothideomycetes</taxon>
        <taxon>Pleosporomycetidae</taxon>
        <taxon>Pleosporales</taxon>
        <taxon>Pleosporineae</taxon>
        <taxon>Didymellaceae</taxon>
        <taxon>Didymella</taxon>
    </lineage>
</organism>
<dbReference type="EMBL" id="JAPEUV010000078">
    <property type="protein sequence ID" value="KAJ4334375.1"/>
    <property type="molecule type" value="Genomic_DNA"/>
</dbReference>
<keyword evidence="1" id="KW-1133">Transmembrane helix</keyword>
<dbReference type="AlphaFoldDB" id="A0A9W8WW91"/>
<sequence>MLLRTTALSALLAAGNVAAIKLGDVNAVLRRSEDLEEVLRRDSGLLATLTQRQDANAADTAPLASLTPVSGDASKADLQKWEDETRAACMQTLSNLNGQASNPSGIAVCYNVPFLDNSTGVFQAELRMYNVSAPVDPWQSVTAADVSMTLSYLGATVQAMNTNNTKRDVSEDQLRARWSDGTLVQRQTISTMTELKTLMYVGKINSNLMGPAMTKAQLQPLLVPQIDLAARNPTTNADVTTTLSNKEARFVNGVFAQKAAANQPSNADPTAAAAATSAVFLAAPFVVPGTALAFFPIGLVVTSIWSLFFFLAVGLGTYGRIQFRDQYRRRMAAEKARSVRTI</sequence>
<dbReference type="OrthoDB" id="2596908at2759"/>
<name>A0A9W8WW91_9PLEO</name>
<evidence type="ECO:0000256" key="1">
    <source>
        <dbReference type="SAM" id="Phobius"/>
    </source>
</evidence>
<feature type="chain" id="PRO_5040809050" evidence="2">
    <location>
        <begin position="20"/>
        <end position="342"/>
    </location>
</feature>
<keyword evidence="2" id="KW-0732">Signal</keyword>
<dbReference type="Proteomes" id="UP001140562">
    <property type="component" value="Unassembled WGS sequence"/>
</dbReference>
<keyword evidence="1" id="KW-0812">Transmembrane</keyword>
<evidence type="ECO:0000256" key="2">
    <source>
        <dbReference type="SAM" id="SignalP"/>
    </source>
</evidence>
<accession>A0A9W8WW91</accession>